<dbReference type="InterPro" id="IPR026870">
    <property type="entry name" value="Zinc_ribbon_dom"/>
</dbReference>
<evidence type="ECO:0000259" key="2">
    <source>
        <dbReference type="Pfam" id="PF13240"/>
    </source>
</evidence>
<dbReference type="InterPro" id="IPR033880">
    <property type="entry name" value="SPFH_YdjI"/>
</dbReference>
<evidence type="ECO:0000259" key="1">
    <source>
        <dbReference type="Pfam" id="PF12773"/>
    </source>
</evidence>
<dbReference type="Pfam" id="PF13421">
    <property type="entry name" value="Band_7_1"/>
    <property type="match status" value="1"/>
</dbReference>
<protein>
    <submittedName>
        <fullName evidence="4">Antifreeze protein type I</fullName>
    </submittedName>
</protein>
<reference evidence="4" key="2">
    <citation type="journal article" date="2014" name="ISME J.">
        <title>Microbial stratification in low pH oxic and suboxic macroscopic growths along an acid mine drainage.</title>
        <authorList>
            <person name="Mendez-Garcia C."/>
            <person name="Mesa V."/>
            <person name="Sprenger R.R."/>
            <person name="Richter M."/>
            <person name="Diez M.S."/>
            <person name="Solano J."/>
            <person name="Bargiela R."/>
            <person name="Golyshina O.V."/>
            <person name="Manteca A."/>
            <person name="Ramos J.L."/>
            <person name="Gallego J.R."/>
            <person name="Llorente I."/>
            <person name="Martins Dos Santos V.A."/>
            <person name="Jensen O.N."/>
            <person name="Pelaez A.I."/>
            <person name="Sanchez J."/>
            <person name="Ferrer M."/>
        </authorList>
    </citation>
    <scope>NUCLEOTIDE SEQUENCE</scope>
</reference>
<feature type="domain" description="SPFH" evidence="3">
    <location>
        <begin position="5"/>
        <end position="66"/>
    </location>
</feature>
<dbReference type="Pfam" id="PF12773">
    <property type="entry name" value="DZR"/>
    <property type="match status" value="1"/>
</dbReference>
<reference evidence="4" key="1">
    <citation type="submission" date="2013-08" db="EMBL/GenBank/DDBJ databases">
        <authorList>
            <person name="Mendez C."/>
            <person name="Richter M."/>
            <person name="Ferrer M."/>
            <person name="Sanchez J."/>
        </authorList>
    </citation>
    <scope>NUCLEOTIDE SEQUENCE</scope>
</reference>
<accession>T0YW36</accession>
<dbReference type="PANTHER" id="PTHR37826">
    <property type="entry name" value="FLOTILLIN BAND_7_5 DOMAIN PROTEIN"/>
    <property type="match status" value="1"/>
</dbReference>
<organism evidence="4">
    <name type="scientific">mine drainage metagenome</name>
    <dbReference type="NCBI Taxonomy" id="410659"/>
    <lineage>
        <taxon>unclassified sequences</taxon>
        <taxon>metagenomes</taxon>
        <taxon>ecological metagenomes</taxon>
    </lineage>
</organism>
<proteinExistence type="predicted"/>
<dbReference type="AlphaFoldDB" id="T0YW36"/>
<dbReference type="Pfam" id="PF13240">
    <property type="entry name" value="Zn_Ribbon_1"/>
    <property type="match status" value="1"/>
</dbReference>
<feature type="domain" description="DZANK-type" evidence="1">
    <location>
        <begin position="156"/>
        <end position="203"/>
    </location>
</feature>
<dbReference type="EMBL" id="AUZY01011069">
    <property type="protein sequence ID" value="EQD36147.1"/>
    <property type="molecule type" value="Genomic_DNA"/>
</dbReference>
<evidence type="ECO:0000259" key="3">
    <source>
        <dbReference type="Pfam" id="PF13421"/>
    </source>
</evidence>
<dbReference type="PANTHER" id="PTHR37826:SF2">
    <property type="entry name" value="ZINC-RIBBON DOMAIN-CONTAINING PROTEIN"/>
    <property type="match status" value="1"/>
</dbReference>
<dbReference type="InterPro" id="IPR025874">
    <property type="entry name" value="DZR"/>
</dbReference>
<name>T0YW36_9ZZZZ</name>
<feature type="domain" description="Zinc-ribbon" evidence="2">
    <location>
        <begin position="128"/>
        <end position="147"/>
    </location>
</feature>
<comment type="caution">
    <text evidence="4">The sequence shown here is derived from an EMBL/GenBank/DDBJ whole genome shotgun (WGS) entry which is preliminary data.</text>
</comment>
<sequence length="206" mass="21145">MLGQMKGKGLKVTDLAANLTTIEQGVLGLAPDHFRQYGVEINKIQGINISLPEEVQKAIDTRSDMSVLGVNYIQYQAGQAMVDAAKNPTGVAGAGAGLGVGLGAGMGMGYGMSGQMMTGMQQQPTKACPKCGSMVPANSAFCPNCGALMSPATIPCPKCGTQVPVGTKFCPNCGNNMSEPATKKCPSCGTEVSSNAKFCPNCGKQL</sequence>
<evidence type="ECO:0000313" key="4">
    <source>
        <dbReference type="EMBL" id="EQD36147.1"/>
    </source>
</evidence>
<gene>
    <name evidence="4" type="ORF">B1B_16620</name>
</gene>